<dbReference type="SUPFAM" id="SSF48371">
    <property type="entry name" value="ARM repeat"/>
    <property type="match status" value="1"/>
</dbReference>
<dbReference type="EMBL" id="BAAAEU010000006">
    <property type="protein sequence ID" value="GAA0711767.1"/>
    <property type="molecule type" value="Genomic_DNA"/>
</dbReference>
<evidence type="ECO:0000313" key="1">
    <source>
        <dbReference type="EMBL" id="GAA0711767.1"/>
    </source>
</evidence>
<reference evidence="1 2" key="1">
    <citation type="journal article" date="2019" name="Int. J. Syst. Evol. Microbiol.">
        <title>The Global Catalogue of Microorganisms (GCM) 10K type strain sequencing project: providing services to taxonomists for standard genome sequencing and annotation.</title>
        <authorList>
            <consortium name="The Broad Institute Genomics Platform"/>
            <consortium name="The Broad Institute Genome Sequencing Center for Infectious Disease"/>
            <person name="Wu L."/>
            <person name="Ma J."/>
        </authorList>
    </citation>
    <scope>NUCLEOTIDE SEQUENCE [LARGE SCALE GENOMIC DNA]</scope>
    <source>
        <strain evidence="1 2">JCM 15421</strain>
    </source>
</reference>
<evidence type="ECO:0000313" key="2">
    <source>
        <dbReference type="Proteomes" id="UP001501523"/>
    </source>
</evidence>
<gene>
    <name evidence="1" type="ORF">GCM10009105_13870</name>
</gene>
<sequence length="289" mass="32515">MIYSRAVTLGADADHKQQLVWLAAAGRAWLNRSYQEALLQFASAVEDTHRSGTLQALVSSEIERLGDDISYTPDRVVPGRVALYEDRECRLDLCALPAGDAETTTLLYSDASSVIYVVLDREAEILVSSYDAPTVERNDVFMPGARLDQLECRRVESFHTVRANSERLTAHEYRSDRPTVLARISLKKALPFVWGFERATLEAKLLYPSDVSASRTSLAMDFLKVSDHPRLPELCTNLLDSPWHFLRWKAIQFMAELDTESLDSLLARAIDDEHLDIRTTASRVLAGRT</sequence>
<proteinExistence type="predicted"/>
<keyword evidence="2" id="KW-1185">Reference proteome</keyword>
<dbReference type="InterPro" id="IPR016024">
    <property type="entry name" value="ARM-type_fold"/>
</dbReference>
<evidence type="ECO:0008006" key="3">
    <source>
        <dbReference type="Google" id="ProtNLM"/>
    </source>
</evidence>
<protein>
    <recommendedName>
        <fullName evidence="3">HEAT repeat domain-containing protein</fullName>
    </recommendedName>
</protein>
<name>A0ABN1IFW0_9GAMM</name>
<organism evidence="1 2">
    <name type="scientific">Dokdonella soli</name>
    <dbReference type="NCBI Taxonomy" id="529810"/>
    <lineage>
        <taxon>Bacteria</taxon>
        <taxon>Pseudomonadati</taxon>
        <taxon>Pseudomonadota</taxon>
        <taxon>Gammaproteobacteria</taxon>
        <taxon>Lysobacterales</taxon>
        <taxon>Rhodanobacteraceae</taxon>
        <taxon>Dokdonella</taxon>
    </lineage>
</organism>
<accession>A0ABN1IFW0</accession>
<dbReference type="RefSeq" id="WP_343788597.1">
    <property type="nucleotide sequence ID" value="NZ_BAAAEU010000006.1"/>
</dbReference>
<dbReference type="Proteomes" id="UP001501523">
    <property type="component" value="Unassembled WGS sequence"/>
</dbReference>
<comment type="caution">
    <text evidence="1">The sequence shown here is derived from an EMBL/GenBank/DDBJ whole genome shotgun (WGS) entry which is preliminary data.</text>
</comment>